<evidence type="ECO:0000256" key="2">
    <source>
        <dbReference type="ARBA" id="ARBA00023002"/>
    </source>
</evidence>
<proteinExistence type="inferred from homology"/>
<dbReference type="GO" id="GO:0016491">
    <property type="term" value="F:oxidoreductase activity"/>
    <property type="evidence" value="ECO:0007669"/>
    <property type="project" value="UniProtKB-KW"/>
</dbReference>
<dbReference type="PANTHER" id="PTHR43639:SF1">
    <property type="entry name" value="SHORT-CHAIN DEHYDROGENASE_REDUCTASE FAMILY PROTEIN"/>
    <property type="match status" value="1"/>
</dbReference>
<dbReference type="PRINTS" id="PR00080">
    <property type="entry name" value="SDRFAMILY"/>
</dbReference>
<dbReference type="PANTHER" id="PTHR43639">
    <property type="entry name" value="OXIDOREDUCTASE, SHORT-CHAIN DEHYDROGENASE/REDUCTASE FAMILY (AFU_ORTHOLOGUE AFUA_5G02870)"/>
    <property type="match status" value="1"/>
</dbReference>
<dbReference type="CDD" id="cd05233">
    <property type="entry name" value="SDR_c"/>
    <property type="match status" value="1"/>
</dbReference>
<organism evidence="3 4">
    <name type="scientific">Allochromatium warmingii</name>
    <name type="common">Chromatium warmingii</name>
    <dbReference type="NCBI Taxonomy" id="61595"/>
    <lineage>
        <taxon>Bacteria</taxon>
        <taxon>Pseudomonadati</taxon>
        <taxon>Pseudomonadota</taxon>
        <taxon>Gammaproteobacteria</taxon>
        <taxon>Chromatiales</taxon>
        <taxon>Chromatiaceae</taxon>
        <taxon>Allochromatium</taxon>
    </lineage>
</organism>
<dbReference type="Proteomes" id="UP000198672">
    <property type="component" value="Unassembled WGS sequence"/>
</dbReference>
<evidence type="ECO:0000313" key="3">
    <source>
        <dbReference type="EMBL" id="SDY27284.1"/>
    </source>
</evidence>
<evidence type="ECO:0000256" key="1">
    <source>
        <dbReference type="ARBA" id="ARBA00006484"/>
    </source>
</evidence>
<reference evidence="4" key="1">
    <citation type="submission" date="2016-10" db="EMBL/GenBank/DDBJ databases">
        <authorList>
            <person name="Varghese N."/>
            <person name="Submissions S."/>
        </authorList>
    </citation>
    <scope>NUCLEOTIDE SEQUENCE [LARGE SCALE GENOMIC DNA]</scope>
    <source>
        <strain evidence="4">DSM 173</strain>
    </source>
</reference>
<dbReference type="SUPFAM" id="SSF51735">
    <property type="entry name" value="NAD(P)-binding Rossmann-fold domains"/>
    <property type="match status" value="1"/>
</dbReference>
<evidence type="ECO:0000313" key="4">
    <source>
        <dbReference type="Proteomes" id="UP000198672"/>
    </source>
</evidence>
<dbReference type="OrthoDB" id="9789398at2"/>
<keyword evidence="2" id="KW-0560">Oxidoreductase</keyword>
<dbReference type="STRING" id="61595.SAMN05421644_14410"/>
<protein>
    <submittedName>
        <fullName evidence="3">NAD(P)-dependent dehydrogenase, short-chain alcohol dehydrogenase family</fullName>
    </submittedName>
</protein>
<name>A0A1H3IKC8_ALLWA</name>
<dbReference type="AlphaFoldDB" id="A0A1H3IKC8"/>
<dbReference type="PRINTS" id="PR00081">
    <property type="entry name" value="GDHRDH"/>
</dbReference>
<dbReference type="RefSeq" id="WP_091334863.1">
    <property type="nucleotide sequence ID" value="NZ_FNOW01000044.1"/>
</dbReference>
<comment type="similarity">
    <text evidence="1">Belongs to the short-chain dehydrogenases/reductases (SDR) family.</text>
</comment>
<keyword evidence="4" id="KW-1185">Reference proteome</keyword>
<dbReference type="Gene3D" id="3.40.50.720">
    <property type="entry name" value="NAD(P)-binding Rossmann-like Domain"/>
    <property type="match status" value="1"/>
</dbReference>
<sequence>MTAHETPASSERIICISGGTSGIGAGLVAAFLDAGDRVYTCGRSPKTVAALNAHWSDAVAAGRLVALIGDVTEAAFRQQLTARLAQDAGRLDVLVNNAGVICGSGTLEESCQQWRETLETNLIAPFALTQVCAPLLDQAAAPVVINLSSACGQHPFTTCTSTSYSVAKAGLDMLTRRLALALGPRGIRVNGVAPGVVESAMWRGAEAIMHTTVAQRHVLGQQVVTAADVAAAVLFLASPQARLVTGTTLNVDAGYTLG</sequence>
<dbReference type="InterPro" id="IPR002347">
    <property type="entry name" value="SDR_fam"/>
</dbReference>
<dbReference type="FunFam" id="3.40.50.720:FF:000084">
    <property type="entry name" value="Short-chain dehydrogenase reductase"/>
    <property type="match status" value="1"/>
</dbReference>
<dbReference type="EMBL" id="FNOW01000044">
    <property type="protein sequence ID" value="SDY27284.1"/>
    <property type="molecule type" value="Genomic_DNA"/>
</dbReference>
<accession>A0A1H3IKC8</accession>
<dbReference type="InterPro" id="IPR036291">
    <property type="entry name" value="NAD(P)-bd_dom_sf"/>
</dbReference>
<dbReference type="Pfam" id="PF13561">
    <property type="entry name" value="adh_short_C2"/>
    <property type="match status" value="1"/>
</dbReference>
<gene>
    <name evidence="3" type="ORF">SAMN05421644_14410</name>
</gene>